<sequence length="166" mass="18490">MDPVSAIGLASGILTFVEAGLKLVKIAYNIHNSLDGVLGDNRHRENVTSEVSKAALRLEVVGNARLTPEQESLSDLAKKCKAASTDLAKALNQVKPKQSWSNFFKLLRYAVKAEIKAKDISELENRLKDYRDQLTLALVDFSRQRSYIEEYDSGHRAPAPITTFRT</sequence>
<reference evidence="2 3" key="1">
    <citation type="submission" date="2011-06" db="EMBL/GenBank/DDBJ databases">
        <title>The Genome Sequence of Fusarium oxysporum FOSC 3-a.</title>
        <authorList>
            <consortium name="The Broad Institute Genome Sequencing Platform"/>
            <person name="Ma L.-J."/>
            <person name="Gale L.R."/>
            <person name="Schwartz D.C."/>
            <person name="Zhou S."/>
            <person name="Corby-Kistler H."/>
            <person name="Young S.K."/>
            <person name="Zeng Q."/>
            <person name="Gargeya S."/>
            <person name="Fitzgerald M."/>
            <person name="Haas B."/>
            <person name="Abouelleil A."/>
            <person name="Alvarado L."/>
            <person name="Arachchi H.M."/>
            <person name="Berlin A."/>
            <person name="Brown A."/>
            <person name="Chapman S.B."/>
            <person name="Chen Z."/>
            <person name="Dunbar C."/>
            <person name="Freedman E."/>
            <person name="Gearin G."/>
            <person name="Gellesch M."/>
            <person name="Goldberg J."/>
            <person name="Griggs A."/>
            <person name="Gujja S."/>
            <person name="Heiman D."/>
            <person name="Howarth C."/>
            <person name="Larson L."/>
            <person name="Lui A."/>
            <person name="MacDonald P.J.P."/>
            <person name="Mehta T."/>
            <person name="Montmayeur A."/>
            <person name="Murphy C."/>
            <person name="Neiman D."/>
            <person name="Pearson M."/>
            <person name="Priest M."/>
            <person name="Roberts A."/>
            <person name="Saif S."/>
            <person name="Shea T."/>
            <person name="Shenoy N."/>
            <person name="Sisk P."/>
            <person name="Stolte C."/>
            <person name="Sykes S."/>
            <person name="Wortman J."/>
            <person name="Nusbaum C."/>
            <person name="Birren B."/>
        </authorList>
    </citation>
    <scope>NUCLEOTIDE SEQUENCE [LARGE SCALE GENOMIC DNA]</scope>
    <source>
        <strain evidence="3">FOSC 3-a</strain>
    </source>
</reference>
<dbReference type="Proteomes" id="UP000030753">
    <property type="component" value="Unassembled WGS sequence"/>
</dbReference>
<keyword evidence="1" id="KW-0175">Coiled coil</keyword>
<accession>W9HFY3</accession>
<evidence type="ECO:0000256" key="1">
    <source>
        <dbReference type="SAM" id="Coils"/>
    </source>
</evidence>
<evidence type="ECO:0008006" key="4">
    <source>
        <dbReference type="Google" id="ProtNLM"/>
    </source>
</evidence>
<name>W9HFY3_FUSOX</name>
<dbReference type="AlphaFoldDB" id="W9HFY3"/>
<gene>
    <name evidence="2" type="ORF">FOYG_15687</name>
</gene>
<dbReference type="HOGENOM" id="CLU_1806245_0_0_1"/>
<dbReference type="OrthoDB" id="443402at2759"/>
<proteinExistence type="predicted"/>
<organism evidence="2 3">
    <name type="scientific">Fusarium oxysporum NRRL 32931</name>
    <dbReference type="NCBI Taxonomy" id="660029"/>
    <lineage>
        <taxon>Eukaryota</taxon>
        <taxon>Fungi</taxon>
        <taxon>Dikarya</taxon>
        <taxon>Ascomycota</taxon>
        <taxon>Pezizomycotina</taxon>
        <taxon>Sordariomycetes</taxon>
        <taxon>Hypocreomycetidae</taxon>
        <taxon>Hypocreales</taxon>
        <taxon>Nectriaceae</taxon>
        <taxon>Fusarium</taxon>
        <taxon>Fusarium oxysporum species complex</taxon>
    </lineage>
</organism>
<protein>
    <recommendedName>
        <fullName evidence="4">Fungal N-terminal domain-containing protein</fullName>
    </recommendedName>
</protein>
<feature type="coiled-coil region" evidence="1">
    <location>
        <begin position="73"/>
        <end position="140"/>
    </location>
</feature>
<dbReference type="EMBL" id="JH717849">
    <property type="protein sequence ID" value="EWY81448.1"/>
    <property type="molecule type" value="Genomic_DNA"/>
</dbReference>
<evidence type="ECO:0000313" key="2">
    <source>
        <dbReference type="EMBL" id="EWY81448.1"/>
    </source>
</evidence>
<evidence type="ECO:0000313" key="3">
    <source>
        <dbReference type="Proteomes" id="UP000030753"/>
    </source>
</evidence>